<evidence type="ECO:0008006" key="4">
    <source>
        <dbReference type="Google" id="ProtNLM"/>
    </source>
</evidence>
<dbReference type="Proteomes" id="UP000178370">
    <property type="component" value="Unassembled WGS sequence"/>
</dbReference>
<dbReference type="EMBL" id="MFKV01000024">
    <property type="protein sequence ID" value="OGG49904.1"/>
    <property type="molecule type" value="Genomic_DNA"/>
</dbReference>
<dbReference type="InterPro" id="IPR036908">
    <property type="entry name" value="RlpA-like_sf"/>
</dbReference>
<name>A0A1F6CKX2_9BACT</name>
<organism evidence="2 3">
    <name type="scientific">Candidatus Kaiserbacteria bacterium RIFCSPHIGHO2_01_FULL_54_36</name>
    <dbReference type="NCBI Taxonomy" id="1798482"/>
    <lineage>
        <taxon>Bacteria</taxon>
        <taxon>Candidatus Kaiseribacteriota</taxon>
    </lineage>
</organism>
<protein>
    <recommendedName>
        <fullName evidence="4">RlpA-like protein double-psi beta-barrel domain-containing protein</fullName>
    </recommendedName>
</protein>
<feature type="compositionally biased region" description="Polar residues" evidence="1">
    <location>
        <begin position="460"/>
        <end position="483"/>
    </location>
</feature>
<accession>A0A1F6CKX2</accession>
<dbReference type="STRING" id="1798482.A2763_01830"/>
<evidence type="ECO:0000256" key="1">
    <source>
        <dbReference type="SAM" id="MobiDB-lite"/>
    </source>
</evidence>
<gene>
    <name evidence="2" type="ORF">A2763_01830</name>
</gene>
<evidence type="ECO:0000313" key="3">
    <source>
        <dbReference type="Proteomes" id="UP000178370"/>
    </source>
</evidence>
<comment type="caution">
    <text evidence="2">The sequence shown here is derived from an EMBL/GenBank/DDBJ whole genome shotgun (WGS) entry which is preliminary data.</text>
</comment>
<feature type="region of interest" description="Disordered" evidence="1">
    <location>
        <begin position="454"/>
        <end position="483"/>
    </location>
</feature>
<proteinExistence type="predicted"/>
<feature type="region of interest" description="Disordered" evidence="1">
    <location>
        <begin position="115"/>
        <end position="140"/>
    </location>
</feature>
<reference evidence="2 3" key="1">
    <citation type="journal article" date="2016" name="Nat. Commun.">
        <title>Thousands of microbial genomes shed light on interconnected biogeochemical processes in an aquifer system.</title>
        <authorList>
            <person name="Anantharaman K."/>
            <person name="Brown C.T."/>
            <person name="Hug L.A."/>
            <person name="Sharon I."/>
            <person name="Castelle C.J."/>
            <person name="Probst A.J."/>
            <person name="Thomas B.C."/>
            <person name="Singh A."/>
            <person name="Wilkins M.J."/>
            <person name="Karaoz U."/>
            <person name="Brodie E.L."/>
            <person name="Williams K.H."/>
            <person name="Hubbard S.S."/>
            <person name="Banfield J.F."/>
        </authorList>
    </citation>
    <scope>NUCLEOTIDE SEQUENCE [LARGE SCALE GENOMIC DNA]</scope>
</reference>
<dbReference type="Gene3D" id="2.40.40.10">
    <property type="entry name" value="RlpA-like domain"/>
    <property type="match status" value="1"/>
</dbReference>
<sequence length="657" mass="68969">MFSTFLTPGAANRGYNGSMRITTRVCCCILIFSPLFVVASALRPPMTPSKCPPGSSTEVTGPKSILLTEKTRPEDAKRFLQTSIHCPNACYDARVTMTLTFTGLRVEVVATHQCTHRDKAPDDPSQNPKRGCGPGQQTPRITVSTKDVYSNVLGFRVNDQTITKSRCEGEALDASVNKFFSGLSQVTTNAKSAEAQMQAALNDLQKQSAPQPTAPPAASAGTIALSKVINGQFDISEKQKAEQVLIQAGVPAADARDAVQRIASGDADAGKRIIQEELNLNPATMQQISSITSAPSAQPVDIAVPQGSQTRQENTGFDVPQQTNARQAVPADAGQMRIYNMPAAQAEQYVGTTFYTRELSHFNDAMCANGPCDNSTPGIAHRNWPLGSVVEVCNQQNGVCANAVVMDRGPNERLTARTIDANPALRSALQMQGGLTPATYTLLSVPGGSQVAQGVGSGVTPSGTDTRISGSSPFTSITSNQTGRYTGQTSPFANVTPAPSNYFASAPRTTSAPAPYPVTSVAPIQISAQPQPLTVFQPSAPVEQSSVAQQLLQALNGGQPAPTTQGPPQTTRAVAAILAQPRSVTRGNPVALSWSSVGMKTSSPCIVRMGPAILAQKNQGSKIIPVGLGAQSPIVFTLTCTTPVGETIEKATSVAVH</sequence>
<dbReference type="AlphaFoldDB" id="A0A1F6CKX2"/>
<evidence type="ECO:0000313" key="2">
    <source>
        <dbReference type="EMBL" id="OGG49904.1"/>
    </source>
</evidence>